<evidence type="ECO:0000313" key="5">
    <source>
        <dbReference type="Proteomes" id="UP000176037"/>
    </source>
</evidence>
<gene>
    <name evidence="4" type="ORF">BFC17_06210</name>
</gene>
<dbReference type="Pfam" id="PF02826">
    <property type="entry name" value="2-Hacid_dh_C"/>
    <property type="match status" value="1"/>
</dbReference>
<dbReference type="Proteomes" id="UP000176037">
    <property type="component" value="Unassembled WGS sequence"/>
</dbReference>
<dbReference type="RefSeq" id="WP_070178269.1">
    <property type="nucleotide sequence ID" value="NZ_BMJR01000005.1"/>
</dbReference>
<dbReference type="OrthoDB" id="9787219at2"/>
<proteinExistence type="predicted"/>
<dbReference type="Gene3D" id="3.40.50.720">
    <property type="entry name" value="NAD(P)-binding Rossmann-like Domain"/>
    <property type="match status" value="2"/>
</dbReference>
<evidence type="ECO:0000313" key="4">
    <source>
        <dbReference type="EMBL" id="OFI32741.1"/>
    </source>
</evidence>
<dbReference type="PANTHER" id="PTHR43333:SF1">
    <property type="entry name" value="D-ISOMER SPECIFIC 2-HYDROXYACID DEHYDROGENASE NAD-BINDING DOMAIN-CONTAINING PROTEIN"/>
    <property type="match status" value="1"/>
</dbReference>
<reference evidence="4 5" key="1">
    <citation type="submission" date="2016-09" db="EMBL/GenBank/DDBJ databases">
        <title>Alteromonas lipolytica, a new species isolated from sea water.</title>
        <authorList>
            <person name="Wu Y.-H."/>
            <person name="Cheng H."/>
            <person name="Xu X.-W."/>
        </authorList>
    </citation>
    <scope>NUCLEOTIDE SEQUENCE [LARGE SCALE GENOMIC DNA]</scope>
    <source>
        <strain evidence="4 5">JW12</strain>
    </source>
</reference>
<protein>
    <recommendedName>
        <fullName evidence="3">D-isomer specific 2-hydroxyacid dehydrogenase NAD-binding domain-containing protein</fullName>
    </recommendedName>
</protein>
<dbReference type="InterPro" id="IPR036291">
    <property type="entry name" value="NAD(P)-bd_dom_sf"/>
</dbReference>
<accession>A0A1E8FA04</accession>
<dbReference type="SUPFAM" id="SSF51735">
    <property type="entry name" value="NAD(P)-binding Rossmann-fold domains"/>
    <property type="match status" value="1"/>
</dbReference>
<sequence>MTTQSPASLTWKLGILSRDYQQYAALLTPLLPDNVTLCSSTNDPSQFDTHGIQLALGDPDLLAQIVEQCHELRWIQSTFAGNAPLLRAAKRDYQLTGVKGIFDQQMREYVFSYLLYFARNLEAFNLARHKTTNKWHPPAFDELAGKTLGIAGAGDIAAGLVDVATLFGMQVIGLNRSGTATADYAKIYRPEEKLTFASQCDYLLSLLPDTLATRHFIDDALLQALPAHCVLINAGRGITIDDEALINALSTKQISAAVLDVFVDEPLPDEHPYWALPNAYITQHTAAISREADVAVIFKGNLIRFLEAQPLIYAFDFDKGY</sequence>
<name>A0A1E8FA04_9ALTE</name>
<dbReference type="STRING" id="1856405.BFC17_06210"/>
<dbReference type="PANTHER" id="PTHR43333">
    <property type="entry name" value="2-HACID_DH_C DOMAIN-CONTAINING PROTEIN"/>
    <property type="match status" value="1"/>
</dbReference>
<evidence type="ECO:0000256" key="2">
    <source>
        <dbReference type="ARBA" id="ARBA00023027"/>
    </source>
</evidence>
<organism evidence="4 5">
    <name type="scientific">Alteromonas lipolytica</name>
    <dbReference type="NCBI Taxonomy" id="1856405"/>
    <lineage>
        <taxon>Bacteria</taxon>
        <taxon>Pseudomonadati</taxon>
        <taxon>Pseudomonadota</taxon>
        <taxon>Gammaproteobacteria</taxon>
        <taxon>Alteromonadales</taxon>
        <taxon>Alteromonadaceae</taxon>
        <taxon>Alteromonas/Salinimonas group</taxon>
        <taxon>Alteromonas</taxon>
    </lineage>
</organism>
<dbReference type="GO" id="GO:0016491">
    <property type="term" value="F:oxidoreductase activity"/>
    <property type="evidence" value="ECO:0007669"/>
    <property type="project" value="UniProtKB-KW"/>
</dbReference>
<dbReference type="InterPro" id="IPR006140">
    <property type="entry name" value="D-isomer_DH_NAD-bd"/>
</dbReference>
<keyword evidence="2" id="KW-0520">NAD</keyword>
<evidence type="ECO:0000259" key="3">
    <source>
        <dbReference type="Pfam" id="PF02826"/>
    </source>
</evidence>
<dbReference type="AlphaFoldDB" id="A0A1E8FA04"/>
<feature type="domain" description="D-isomer specific 2-hydroxyacid dehydrogenase NAD-binding" evidence="3">
    <location>
        <begin position="112"/>
        <end position="286"/>
    </location>
</feature>
<comment type="caution">
    <text evidence="4">The sequence shown here is derived from an EMBL/GenBank/DDBJ whole genome shotgun (WGS) entry which is preliminary data.</text>
</comment>
<dbReference type="EMBL" id="MJIC01000016">
    <property type="protein sequence ID" value="OFI32741.1"/>
    <property type="molecule type" value="Genomic_DNA"/>
</dbReference>
<dbReference type="GO" id="GO:0051287">
    <property type="term" value="F:NAD binding"/>
    <property type="evidence" value="ECO:0007669"/>
    <property type="project" value="InterPro"/>
</dbReference>
<keyword evidence="5" id="KW-1185">Reference proteome</keyword>
<dbReference type="CDD" id="cd05300">
    <property type="entry name" value="2-Hacid_dh_1"/>
    <property type="match status" value="1"/>
</dbReference>
<keyword evidence="1" id="KW-0560">Oxidoreductase</keyword>
<evidence type="ECO:0000256" key="1">
    <source>
        <dbReference type="ARBA" id="ARBA00023002"/>
    </source>
</evidence>